<protein>
    <submittedName>
        <fullName evidence="2">Uncharacterized protein</fullName>
    </submittedName>
</protein>
<organism evidence="2 3">
    <name type="scientific">Micromonospora kangleipakensis</name>
    <dbReference type="NCBI Taxonomy" id="1077942"/>
    <lineage>
        <taxon>Bacteria</taxon>
        <taxon>Bacillati</taxon>
        <taxon>Actinomycetota</taxon>
        <taxon>Actinomycetes</taxon>
        <taxon>Micromonosporales</taxon>
        <taxon>Micromonosporaceae</taxon>
        <taxon>Micromonospora</taxon>
    </lineage>
</organism>
<comment type="caution">
    <text evidence="2">The sequence shown here is derived from an EMBL/GenBank/DDBJ whole genome shotgun (WGS) entry which is preliminary data.</text>
</comment>
<feature type="transmembrane region" description="Helical" evidence="1">
    <location>
        <begin position="76"/>
        <end position="99"/>
    </location>
</feature>
<dbReference type="Proteomes" id="UP000294114">
    <property type="component" value="Unassembled WGS sequence"/>
</dbReference>
<feature type="transmembrane region" description="Helical" evidence="1">
    <location>
        <begin position="34"/>
        <end position="55"/>
    </location>
</feature>
<accession>A0A4V2GD90</accession>
<dbReference type="EMBL" id="SHLD01000001">
    <property type="protein sequence ID" value="RZU74976.1"/>
    <property type="molecule type" value="Genomic_DNA"/>
</dbReference>
<feature type="transmembrane region" description="Helical" evidence="1">
    <location>
        <begin position="141"/>
        <end position="163"/>
    </location>
</feature>
<feature type="transmembrane region" description="Helical" evidence="1">
    <location>
        <begin position="105"/>
        <end position="129"/>
    </location>
</feature>
<proteinExistence type="predicted"/>
<sequence length="191" mass="20174">MYPKLVVGGVCGLAWATGLRGLMAQVAGQESTVSWIFTFGFILMPGVVVGVLLGWAEHLRTTGGRRGWRWLALSPFLFALFNPAALAVALLGTAGGYAVSRRGPLWARIASGLFAVAIIPLWSVIATAVGGPRLALDTPRGAWIAVYLYSFLAVLALACAIPHRPVVAVPERPTPETAEVLSLERGALPSE</sequence>
<keyword evidence="1" id="KW-0472">Membrane</keyword>
<keyword evidence="1" id="KW-0812">Transmembrane</keyword>
<reference evidence="2 3" key="1">
    <citation type="submission" date="2019-02" db="EMBL/GenBank/DDBJ databases">
        <title>Sequencing the genomes of 1000 actinobacteria strains.</title>
        <authorList>
            <person name="Klenk H.-P."/>
        </authorList>
    </citation>
    <scope>NUCLEOTIDE SEQUENCE [LARGE SCALE GENOMIC DNA]</scope>
    <source>
        <strain evidence="2 3">DSM 45612</strain>
    </source>
</reference>
<dbReference type="AlphaFoldDB" id="A0A4V2GD90"/>
<gene>
    <name evidence="2" type="ORF">EV384_3481</name>
</gene>
<evidence type="ECO:0000313" key="3">
    <source>
        <dbReference type="Proteomes" id="UP000294114"/>
    </source>
</evidence>
<evidence type="ECO:0000313" key="2">
    <source>
        <dbReference type="EMBL" id="RZU74976.1"/>
    </source>
</evidence>
<evidence type="ECO:0000256" key="1">
    <source>
        <dbReference type="SAM" id="Phobius"/>
    </source>
</evidence>
<name>A0A4V2GD90_9ACTN</name>
<keyword evidence="3" id="KW-1185">Reference proteome</keyword>
<keyword evidence="1" id="KW-1133">Transmembrane helix</keyword>